<dbReference type="InterPro" id="IPR045569">
    <property type="entry name" value="Metalloprtase-TldD/E_C"/>
</dbReference>
<evidence type="ECO:0000313" key="5">
    <source>
        <dbReference type="Proteomes" id="UP000183940"/>
    </source>
</evidence>
<dbReference type="InterPro" id="IPR035068">
    <property type="entry name" value="TldD/PmbA_N"/>
</dbReference>
<keyword evidence="5" id="KW-1185">Reference proteome</keyword>
<dbReference type="GO" id="GO:0005829">
    <property type="term" value="C:cytosol"/>
    <property type="evidence" value="ECO:0007669"/>
    <property type="project" value="TreeGrafter"/>
</dbReference>
<feature type="domain" description="Metalloprotease TldD/E C-terminal" evidence="3">
    <location>
        <begin position="221"/>
        <end position="436"/>
    </location>
</feature>
<sequence>MLDPSEASWDDYGEQLLDLAARNGAEAAEVFLSKSHSIPILFEANRLKSVLTHHSEGVALRLWKKGQPGLAVSHGSIAPEQLVEKAIALSKLQEPSKYVELTPGRKQVYPDLGTWVESKQLLDWGEDAIARLRENYGDILCSAELDTEAESTRLLNSQGLDCSYTDTTLSGYLTVEWVRSDDFCSISDGQVQRDTLNLEAIVSRIQDHIKACERNVAAPQRRVPILFTAKAADLLWETLSAALNGKQVFEGSSPWVEKLGEQAISSQLTLSQDPQMGPYSCPFDDEGEPTQPLIFVENGVVKHFLCDRTTGRQLGTGTTGNGFRPSLGSYPTPSLYNLIVSSGEKQTLQDLIASLPDALIVDQILGTGGGISGDFSINVDLGYRVRNGEIVGRVKDTMVAGNIYHCLRNVIELGGDREWNGSCYTPSIIVEGLSITSKLDNP</sequence>
<name>A0A1L9QJJ7_9CYAN</name>
<dbReference type="SUPFAM" id="SSF111283">
    <property type="entry name" value="Putative modulator of DNA gyrase, PmbA/TldD"/>
    <property type="match status" value="1"/>
</dbReference>
<dbReference type="PANTHER" id="PTHR43421">
    <property type="entry name" value="METALLOPROTEASE PMBA"/>
    <property type="match status" value="1"/>
</dbReference>
<dbReference type="GO" id="GO:0006508">
    <property type="term" value="P:proteolysis"/>
    <property type="evidence" value="ECO:0007669"/>
    <property type="project" value="InterPro"/>
</dbReference>
<dbReference type="GO" id="GO:0008237">
    <property type="term" value="F:metallopeptidase activity"/>
    <property type="evidence" value="ECO:0007669"/>
    <property type="project" value="InterPro"/>
</dbReference>
<comment type="similarity">
    <text evidence="1">Belongs to the peptidase U62 family.</text>
</comment>
<dbReference type="InterPro" id="IPR002510">
    <property type="entry name" value="Metalloprtase-TldD/E_N"/>
</dbReference>
<feature type="domain" description="Metalloprotease TldD/E N-terminal" evidence="2">
    <location>
        <begin position="28"/>
        <end position="89"/>
    </location>
</feature>
<evidence type="ECO:0000313" key="4">
    <source>
        <dbReference type="EMBL" id="OJJ14100.1"/>
    </source>
</evidence>
<evidence type="ECO:0000259" key="2">
    <source>
        <dbReference type="Pfam" id="PF01523"/>
    </source>
</evidence>
<evidence type="ECO:0000256" key="1">
    <source>
        <dbReference type="ARBA" id="ARBA00005836"/>
    </source>
</evidence>
<dbReference type="Pfam" id="PF19289">
    <property type="entry name" value="PmbA_TldD_3rd"/>
    <property type="match status" value="1"/>
</dbReference>
<gene>
    <name evidence="4" type="ORF">BI308_25200</name>
</gene>
<dbReference type="InterPro" id="IPR036059">
    <property type="entry name" value="TldD/PmbA_sf"/>
</dbReference>
<comment type="caution">
    <text evidence="4">The sequence shown here is derived from an EMBL/GenBank/DDBJ whole genome shotgun (WGS) entry which is preliminary data.</text>
</comment>
<dbReference type="Gene3D" id="3.30.2290.10">
    <property type="entry name" value="PmbA/TldD superfamily"/>
    <property type="match status" value="1"/>
</dbReference>
<dbReference type="InterPro" id="IPR047657">
    <property type="entry name" value="PmbA"/>
</dbReference>
<dbReference type="PANTHER" id="PTHR43421:SF1">
    <property type="entry name" value="METALLOPROTEASE PMBA"/>
    <property type="match status" value="1"/>
</dbReference>
<dbReference type="AlphaFoldDB" id="A0A1L9QJJ7"/>
<proteinExistence type="inferred from homology"/>
<evidence type="ECO:0000259" key="3">
    <source>
        <dbReference type="Pfam" id="PF19289"/>
    </source>
</evidence>
<dbReference type="EMBL" id="MLAW01000084">
    <property type="protein sequence ID" value="OJJ14100.1"/>
    <property type="molecule type" value="Genomic_DNA"/>
</dbReference>
<dbReference type="Pfam" id="PF01523">
    <property type="entry name" value="PmbA_TldD_1st"/>
    <property type="match status" value="1"/>
</dbReference>
<dbReference type="Proteomes" id="UP000183940">
    <property type="component" value="Unassembled WGS sequence"/>
</dbReference>
<accession>A0A1L9QJJ7</accession>
<reference evidence="4" key="1">
    <citation type="submission" date="2016-10" db="EMBL/GenBank/DDBJ databases">
        <title>CRISPR-Cas defence system in Roseofilum reptotaenium: evidence of a bacteriophage-cyanobacterium arms race in the coral black band disease.</title>
        <authorList>
            <person name="Buerger P."/>
            <person name="Wood-Charlson E.M."/>
            <person name="Weynberg K.D."/>
            <person name="Willis B."/>
            <person name="Van Oppen M.J."/>
        </authorList>
    </citation>
    <scope>NUCLEOTIDE SEQUENCE [LARGE SCALE GENOMIC DNA]</scope>
    <source>
        <strain evidence="4">AO1-A</strain>
    </source>
</reference>
<organism evidence="4 5">
    <name type="scientific">Roseofilum reptotaenium AO1-A</name>
    <dbReference type="NCBI Taxonomy" id="1925591"/>
    <lineage>
        <taxon>Bacteria</taxon>
        <taxon>Bacillati</taxon>
        <taxon>Cyanobacteriota</taxon>
        <taxon>Cyanophyceae</taxon>
        <taxon>Desertifilales</taxon>
        <taxon>Desertifilaceae</taxon>
        <taxon>Roseofilum</taxon>
    </lineage>
</organism>
<protein>
    <submittedName>
        <fullName evidence="4">Peptidase C69</fullName>
    </submittedName>
</protein>